<feature type="signal peptide" evidence="1">
    <location>
        <begin position="1"/>
        <end position="32"/>
    </location>
</feature>
<organism evidence="2 3">
    <name type="scientific">Nonomuraea maritima</name>
    <dbReference type="NCBI Taxonomy" id="683260"/>
    <lineage>
        <taxon>Bacteria</taxon>
        <taxon>Bacillati</taxon>
        <taxon>Actinomycetota</taxon>
        <taxon>Actinomycetes</taxon>
        <taxon>Streptosporangiales</taxon>
        <taxon>Streptosporangiaceae</taxon>
        <taxon>Nonomuraea</taxon>
    </lineage>
</organism>
<name>A0A1G9F9W4_9ACTN</name>
<protein>
    <submittedName>
        <fullName evidence="2">Uncharacterized protein</fullName>
    </submittedName>
</protein>
<keyword evidence="1" id="KW-0732">Signal</keyword>
<keyword evidence="3" id="KW-1185">Reference proteome</keyword>
<evidence type="ECO:0000256" key="1">
    <source>
        <dbReference type="SAM" id="SignalP"/>
    </source>
</evidence>
<accession>A0A1G9F9W4</accession>
<feature type="chain" id="PRO_5011472611" evidence="1">
    <location>
        <begin position="33"/>
        <end position="71"/>
    </location>
</feature>
<sequence length="71" mass="7394">MSTVPMRLILAPAAAALATAAMLSAGASPAVAGSPDLDLIYSSPFATNTYYAGGFIFDRRVRLIVWDGHHG</sequence>
<evidence type="ECO:0000313" key="2">
    <source>
        <dbReference type="EMBL" id="SDK85141.1"/>
    </source>
</evidence>
<dbReference type="EMBL" id="FNFB01000012">
    <property type="protein sequence ID" value="SDK85141.1"/>
    <property type="molecule type" value="Genomic_DNA"/>
</dbReference>
<reference evidence="2 3" key="1">
    <citation type="submission" date="2016-10" db="EMBL/GenBank/DDBJ databases">
        <authorList>
            <person name="de Groot N.N."/>
        </authorList>
    </citation>
    <scope>NUCLEOTIDE SEQUENCE [LARGE SCALE GENOMIC DNA]</scope>
    <source>
        <strain evidence="2 3">CGMCC 4.5681</strain>
    </source>
</reference>
<gene>
    <name evidence="2" type="ORF">SAMN05421874_1128</name>
</gene>
<proteinExistence type="predicted"/>
<dbReference type="Proteomes" id="UP000198683">
    <property type="component" value="Unassembled WGS sequence"/>
</dbReference>
<dbReference type="AlphaFoldDB" id="A0A1G9F9W4"/>
<evidence type="ECO:0000313" key="3">
    <source>
        <dbReference type="Proteomes" id="UP000198683"/>
    </source>
</evidence>